<dbReference type="Proteomes" id="UP000242519">
    <property type="component" value="Unassembled WGS sequence"/>
</dbReference>
<keyword evidence="3" id="KW-0378">Hydrolase</keyword>
<comment type="caution">
    <text evidence="6">The sequence shown here is derived from an EMBL/GenBank/DDBJ whole genome shotgun (WGS) entry which is preliminary data.</text>
</comment>
<dbReference type="PANTHER" id="PTHR30457:SF0">
    <property type="entry name" value="PHOSPHATASE, PUTATIVE (AFU_ORTHOLOGUE AFUA_4G01070)-RELATED"/>
    <property type="match status" value="1"/>
</dbReference>
<dbReference type="GO" id="GO:0046872">
    <property type="term" value="F:metal ion binding"/>
    <property type="evidence" value="ECO:0007669"/>
    <property type="project" value="UniProtKB-KW"/>
</dbReference>
<feature type="domain" description="Survival protein SurE-like phosphatase/nucleotidase" evidence="5">
    <location>
        <begin position="21"/>
        <end position="230"/>
    </location>
</feature>
<dbReference type="Pfam" id="PF01975">
    <property type="entry name" value="SurE"/>
    <property type="match status" value="1"/>
</dbReference>
<dbReference type="InterPro" id="IPR002828">
    <property type="entry name" value="SurE-like_Pase/nucleotidase"/>
</dbReference>
<dbReference type="EMBL" id="MZNU01000032">
    <property type="protein sequence ID" value="OWP06820.1"/>
    <property type="molecule type" value="Genomic_DNA"/>
</dbReference>
<keyword evidence="4" id="KW-0732">Signal</keyword>
<feature type="signal peptide" evidence="4">
    <location>
        <begin position="1"/>
        <end position="18"/>
    </location>
</feature>
<dbReference type="AlphaFoldDB" id="A0A218ZGT8"/>
<dbReference type="NCBIfam" id="TIGR00087">
    <property type="entry name" value="surE"/>
    <property type="match status" value="1"/>
</dbReference>
<dbReference type="InterPro" id="IPR036523">
    <property type="entry name" value="SurE-like_sf"/>
</dbReference>
<sequence>MRISTGTVLAGLLAAGNGLNILITNDDGFGTANIRELYNAMKEFGHNVYIVSSVTNQSGTGGTVKYTKEKNLTTDGDFGIIKQGAPSIGTDPFDSHIWYYNGTPSVCVQVALDYVRDRFTEIENFDLVLSGPNYGKNLGPFLFTMAGTLGATYTAIERGIPAIAISAGYEGIGPYFWVNETTPAGLRDPSTITAQLAANLAQQLIENVAAEGGDRLLPLGYGLHVNIPLITSYTSDKCINPPFIHTRFTGSALANTAPFNDATGLFTWGTEPNPGINQCIHGDCSLPGETVVLASGCKSSVTPFTVDWDAPVADDNRPRPDVRRLLTPVVQYEGAEKLVGGMDALKRMPVHKS</sequence>
<name>A0A218ZGT8_9HELO</name>
<dbReference type="InterPro" id="IPR030048">
    <property type="entry name" value="SurE"/>
</dbReference>
<dbReference type="InParanoid" id="A0A218ZGT8"/>
<dbReference type="PANTHER" id="PTHR30457">
    <property type="entry name" value="5'-NUCLEOTIDASE SURE"/>
    <property type="match status" value="1"/>
</dbReference>
<accession>A0A218ZGT8</accession>
<dbReference type="OrthoDB" id="4018688at2759"/>
<evidence type="ECO:0000256" key="3">
    <source>
        <dbReference type="ARBA" id="ARBA00022801"/>
    </source>
</evidence>
<organism evidence="6 7">
    <name type="scientific">Diplocarpon coronariae</name>
    <dbReference type="NCBI Taxonomy" id="2795749"/>
    <lineage>
        <taxon>Eukaryota</taxon>
        <taxon>Fungi</taxon>
        <taxon>Dikarya</taxon>
        <taxon>Ascomycota</taxon>
        <taxon>Pezizomycotina</taxon>
        <taxon>Leotiomycetes</taxon>
        <taxon>Helotiales</taxon>
        <taxon>Drepanopezizaceae</taxon>
        <taxon>Diplocarpon</taxon>
    </lineage>
</organism>
<evidence type="ECO:0000259" key="5">
    <source>
        <dbReference type="Pfam" id="PF01975"/>
    </source>
</evidence>
<comment type="similarity">
    <text evidence="1">Belongs to the SurE nucleotidase family.</text>
</comment>
<keyword evidence="2" id="KW-0479">Metal-binding</keyword>
<evidence type="ECO:0000256" key="1">
    <source>
        <dbReference type="ARBA" id="ARBA00011062"/>
    </source>
</evidence>
<evidence type="ECO:0000256" key="4">
    <source>
        <dbReference type="SAM" id="SignalP"/>
    </source>
</evidence>
<feature type="chain" id="PRO_5013075482" description="Survival protein SurE-like phosphatase/nucleotidase domain-containing protein" evidence="4">
    <location>
        <begin position="19"/>
        <end position="353"/>
    </location>
</feature>
<evidence type="ECO:0000313" key="6">
    <source>
        <dbReference type="EMBL" id="OWP06820.1"/>
    </source>
</evidence>
<protein>
    <recommendedName>
        <fullName evidence="5">Survival protein SurE-like phosphatase/nucleotidase domain-containing protein</fullName>
    </recommendedName>
</protein>
<reference evidence="6 7" key="1">
    <citation type="submission" date="2017-04" db="EMBL/GenBank/DDBJ databases">
        <title>Draft genome sequence of Marssonina coronaria NL1: causal agent of apple blotch.</title>
        <authorList>
            <person name="Cheng Q."/>
        </authorList>
    </citation>
    <scope>NUCLEOTIDE SEQUENCE [LARGE SCALE GENOMIC DNA]</scope>
    <source>
        <strain evidence="6 7">NL1</strain>
    </source>
</reference>
<evidence type="ECO:0000313" key="7">
    <source>
        <dbReference type="Proteomes" id="UP000242519"/>
    </source>
</evidence>
<proteinExistence type="inferred from homology"/>
<dbReference type="SUPFAM" id="SSF64167">
    <property type="entry name" value="SurE-like"/>
    <property type="match status" value="1"/>
</dbReference>
<dbReference type="GO" id="GO:0008252">
    <property type="term" value="F:nucleotidase activity"/>
    <property type="evidence" value="ECO:0007669"/>
    <property type="project" value="InterPro"/>
</dbReference>
<dbReference type="Gene3D" id="3.40.1210.10">
    <property type="entry name" value="Survival protein SurE-like phosphatase/nucleotidase"/>
    <property type="match status" value="1"/>
</dbReference>
<keyword evidence="7" id="KW-1185">Reference proteome</keyword>
<evidence type="ECO:0000256" key="2">
    <source>
        <dbReference type="ARBA" id="ARBA00022723"/>
    </source>
</evidence>
<dbReference type="STRING" id="503106.A0A218ZGT8"/>
<gene>
    <name evidence="6" type="ORF">B2J93_3816</name>
</gene>